<evidence type="ECO:0000313" key="1">
    <source>
        <dbReference type="EMBL" id="VYU67806.1"/>
    </source>
</evidence>
<dbReference type="EMBL" id="CACRUS010000028">
    <property type="protein sequence ID" value="VYU67806.1"/>
    <property type="molecule type" value="Genomic_DNA"/>
</dbReference>
<organism evidence="1">
    <name type="scientific">Enterobacter agglomerans</name>
    <name type="common">Erwinia herbicola</name>
    <name type="synonym">Pantoea agglomerans</name>
    <dbReference type="NCBI Taxonomy" id="549"/>
    <lineage>
        <taxon>Bacteria</taxon>
        <taxon>Pseudomonadati</taxon>
        <taxon>Pseudomonadota</taxon>
        <taxon>Gammaproteobacteria</taxon>
        <taxon>Enterobacterales</taxon>
        <taxon>Erwiniaceae</taxon>
        <taxon>Pantoea</taxon>
        <taxon>Pantoea agglomerans group</taxon>
    </lineage>
</organism>
<protein>
    <submittedName>
        <fullName evidence="1">Uncharacterized protein</fullName>
    </submittedName>
</protein>
<accession>A0A6N3GTJ7</accession>
<name>A0A6N3GTJ7_ENTAG</name>
<dbReference type="AlphaFoldDB" id="A0A6N3GTJ7"/>
<sequence length="44" mass="5252">MFRLIHTQNDWEGDMCLRRSNRLYRSLPGRTITIMVQTGKQVTQ</sequence>
<proteinExistence type="predicted"/>
<reference evidence="1" key="1">
    <citation type="submission" date="2019-11" db="EMBL/GenBank/DDBJ databases">
        <authorList>
            <person name="Feng L."/>
        </authorList>
    </citation>
    <scope>NUCLEOTIDE SEQUENCE</scope>
    <source>
        <strain evidence="1">PagglomeransLFYP105</strain>
    </source>
</reference>
<gene>
    <name evidence="1" type="ORF">PALFYP105_00571</name>
</gene>